<feature type="region of interest" description="Disordered" evidence="1">
    <location>
        <begin position="29"/>
        <end position="61"/>
    </location>
</feature>
<dbReference type="GeneID" id="20041439"/>
<organism evidence="3 4">
    <name type="scientific">Aureococcus anophagefferens virus</name>
    <dbReference type="NCBI Taxonomy" id="1474867"/>
    <lineage>
        <taxon>Viruses</taxon>
        <taxon>Varidnaviria</taxon>
        <taxon>Bamfordvirae</taxon>
        <taxon>Nucleocytoviricota</taxon>
        <taxon>Megaviricetes</taxon>
        <taxon>Imitervirales</taxon>
        <taxon>Schizomimiviridae</taxon>
        <taxon>Kratosvirus</taxon>
        <taxon>Kratosvirus quantuckense</taxon>
    </lineage>
</organism>
<accession>A0A076FFI3</accession>
<evidence type="ECO:0000256" key="2">
    <source>
        <dbReference type="SAM" id="Phobius"/>
    </source>
</evidence>
<reference evidence="3 4" key="1">
    <citation type="journal article" date="2014" name="Virology">
        <title>Genome of brown tide virus (AaV), the little giant of the Megaviridae, elucidates NCLDV genome expansion and host-virus coevolution.</title>
        <authorList>
            <person name="Moniruzzaman M."/>
            <person name="LeCleir G.R."/>
            <person name="Brown C.M."/>
            <person name="Gobler C.J."/>
            <person name="Bidle K.D."/>
            <person name="Wilson W.H."/>
            <person name="Wilhelm S.W."/>
        </authorList>
    </citation>
    <scope>NUCLEOTIDE SEQUENCE [LARGE SCALE GENOMIC DNA]</scope>
    <source>
        <strain evidence="3">BtV-01</strain>
    </source>
</reference>
<keyword evidence="2" id="KW-0812">Transmembrane</keyword>
<feature type="compositionally biased region" description="Basic and acidic residues" evidence="1">
    <location>
        <begin position="48"/>
        <end position="60"/>
    </location>
</feature>
<keyword evidence="2" id="KW-1133">Transmembrane helix</keyword>
<dbReference type="EMBL" id="KJ645900">
    <property type="protein sequence ID" value="AII17009.1"/>
    <property type="molecule type" value="Genomic_DNA"/>
</dbReference>
<dbReference type="NCBIfam" id="NF033632">
    <property type="entry name" value="SLATT_4"/>
    <property type="match status" value="1"/>
</dbReference>
<name>A0A076FFI3_9VIRU</name>
<evidence type="ECO:0008006" key="5">
    <source>
        <dbReference type="Google" id="ProtNLM"/>
    </source>
</evidence>
<dbReference type="Proteomes" id="UP000028667">
    <property type="component" value="Segment"/>
</dbReference>
<gene>
    <name evidence="3" type="ORF">AaV_223</name>
</gene>
<feature type="transmembrane region" description="Helical" evidence="2">
    <location>
        <begin position="97"/>
        <end position="117"/>
    </location>
</feature>
<sequence>MDFSHFDASLTPQLTKTKKIKLKSKTKNYYKSKRHVESSDDNASLTTSDDRSADMSREEEPWTQNIEKLISTWNHHIAEKIELHNNAGYFYKRQKQIYGLPPILLSVCMAPVSGTFYDYSWIKYVNMVSFVTVAFFSGIDNFFNFGSRKEKHFNHSARYSELKTYIESQLFKKKQFRVEADVFLTEVRMKYDNLTITEPTIPKKFLIQNEKTKNIKQSLKQLAYEDKNEEENC</sequence>
<keyword evidence="2" id="KW-0472">Membrane</keyword>
<proteinExistence type="predicted"/>
<feature type="transmembrane region" description="Helical" evidence="2">
    <location>
        <begin position="123"/>
        <end position="143"/>
    </location>
</feature>
<protein>
    <recommendedName>
        <fullName evidence="5">SLATT domain-containing protein</fullName>
    </recommendedName>
</protein>
<keyword evidence="4" id="KW-1185">Reference proteome</keyword>
<evidence type="ECO:0000256" key="1">
    <source>
        <dbReference type="SAM" id="MobiDB-lite"/>
    </source>
</evidence>
<dbReference type="RefSeq" id="YP_009052297.1">
    <property type="nucleotide sequence ID" value="NC_024697.1"/>
</dbReference>
<dbReference type="KEGG" id="vg:20041439"/>
<evidence type="ECO:0000313" key="3">
    <source>
        <dbReference type="EMBL" id="AII17009.1"/>
    </source>
</evidence>
<evidence type="ECO:0000313" key="4">
    <source>
        <dbReference type="Proteomes" id="UP000028667"/>
    </source>
</evidence>